<proteinExistence type="predicted"/>
<name>A0A2P5D4J6_PARAD</name>
<comment type="caution">
    <text evidence="11">The sequence shown here is derived from an EMBL/GenBank/DDBJ whole genome shotgun (WGS) entry which is preliminary data.</text>
</comment>
<gene>
    <name evidence="11" type="ORF">PanWU01x14_097820</name>
</gene>
<dbReference type="SUPFAM" id="SSF57850">
    <property type="entry name" value="RING/U-box"/>
    <property type="match status" value="1"/>
</dbReference>
<protein>
    <recommendedName>
        <fullName evidence="2">RING-type E3 ubiquitin transferase</fullName>
        <ecNumber evidence="2">2.3.2.27</ecNumber>
    </recommendedName>
</protein>
<dbReference type="AlphaFoldDB" id="A0A2P5D4J6"/>
<feature type="region of interest" description="Disordered" evidence="9">
    <location>
        <begin position="110"/>
        <end position="142"/>
    </location>
</feature>
<accession>A0A2P5D4J6</accession>
<evidence type="ECO:0000256" key="1">
    <source>
        <dbReference type="ARBA" id="ARBA00000900"/>
    </source>
</evidence>
<dbReference type="Proteomes" id="UP000237105">
    <property type="component" value="Unassembled WGS sequence"/>
</dbReference>
<evidence type="ECO:0000256" key="5">
    <source>
        <dbReference type="ARBA" id="ARBA00022771"/>
    </source>
</evidence>
<dbReference type="EMBL" id="JXTB01000065">
    <property type="protein sequence ID" value="PON68222.1"/>
    <property type="molecule type" value="Genomic_DNA"/>
</dbReference>
<evidence type="ECO:0000313" key="12">
    <source>
        <dbReference type="Proteomes" id="UP000237105"/>
    </source>
</evidence>
<evidence type="ECO:0000256" key="3">
    <source>
        <dbReference type="ARBA" id="ARBA00022679"/>
    </source>
</evidence>
<feature type="region of interest" description="Disordered" evidence="9">
    <location>
        <begin position="1"/>
        <end position="27"/>
    </location>
</feature>
<dbReference type="PANTHER" id="PTHR15710">
    <property type="entry name" value="E3 UBIQUITIN-PROTEIN LIGASE PRAJA"/>
    <property type="match status" value="1"/>
</dbReference>
<feature type="region of interest" description="Disordered" evidence="9">
    <location>
        <begin position="345"/>
        <end position="365"/>
    </location>
</feature>
<comment type="catalytic activity">
    <reaction evidence="1">
        <text>S-ubiquitinyl-[E2 ubiquitin-conjugating enzyme]-L-cysteine + [acceptor protein]-L-lysine = [E2 ubiquitin-conjugating enzyme]-L-cysteine + N(6)-ubiquitinyl-[acceptor protein]-L-lysine.</text>
        <dbReference type="EC" id="2.3.2.27"/>
    </reaction>
</comment>
<feature type="region of interest" description="Disordered" evidence="9">
    <location>
        <begin position="222"/>
        <end position="244"/>
    </location>
</feature>
<dbReference type="GO" id="GO:0016567">
    <property type="term" value="P:protein ubiquitination"/>
    <property type="evidence" value="ECO:0007669"/>
    <property type="project" value="TreeGrafter"/>
</dbReference>
<feature type="compositionally biased region" description="Low complexity" evidence="9">
    <location>
        <begin position="127"/>
        <end position="140"/>
    </location>
</feature>
<dbReference type="Gene3D" id="3.30.40.10">
    <property type="entry name" value="Zinc/RING finger domain, C3HC4 (zinc finger)"/>
    <property type="match status" value="1"/>
</dbReference>
<dbReference type="GO" id="GO:0005737">
    <property type="term" value="C:cytoplasm"/>
    <property type="evidence" value="ECO:0007669"/>
    <property type="project" value="TreeGrafter"/>
</dbReference>
<evidence type="ECO:0000256" key="4">
    <source>
        <dbReference type="ARBA" id="ARBA00022723"/>
    </source>
</evidence>
<sequence length="365" mass="41489">MSSTSGDDSNSNSGDAEQPNKLSCDIFSSETSCPHGINNHGSSSSASSSTGIVQPRSPGIFSSLLLENYYQALYLDLLYRQDLQTPRETKAGIQLRRRRRFRTRPKPIFLNNQVSLQEQEPEEVQESTSSSSSSSTTTTTAIIDPLSPGIVNAAFRHFRSTHPGPDRFNQYIFLQRYLRRLYGNGLRIMEVHVVIQDDGQGFESTLGQACQQELEELVQRISEEEEEQDGDDMPRPRPASKSAVEELRAIKASEELSNSESNKCSVCTDNFKKGAELREMPCKHMYHKDCILRWLKIRNTCPECQHELPREYVNEETRMRWYSVQSVGFCVWFYIRLPDEDDHHDLAQENENRNGSEGTEGTEGS</sequence>
<dbReference type="GO" id="GO:0061630">
    <property type="term" value="F:ubiquitin protein ligase activity"/>
    <property type="evidence" value="ECO:0007669"/>
    <property type="project" value="UniProtKB-EC"/>
</dbReference>
<evidence type="ECO:0000256" key="8">
    <source>
        <dbReference type="PROSITE-ProRule" id="PRU00175"/>
    </source>
</evidence>
<dbReference type="FunFam" id="3.30.40.10:FF:000127">
    <property type="entry name" value="E3 ubiquitin-protein ligase RNF181"/>
    <property type="match status" value="1"/>
</dbReference>
<feature type="domain" description="RING-type" evidence="10">
    <location>
        <begin position="264"/>
        <end position="305"/>
    </location>
</feature>
<feature type="compositionally biased region" description="Basic and acidic residues" evidence="9">
    <location>
        <begin position="345"/>
        <end position="354"/>
    </location>
</feature>
<dbReference type="InterPro" id="IPR013083">
    <property type="entry name" value="Znf_RING/FYVE/PHD"/>
</dbReference>
<keyword evidence="3" id="KW-0808">Transferase</keyword>
<dbReference type="EC" id="2.3.2.27" evidence="2"/>
<evidence type="ECO:0000256" key="6">
    <source>
        <dbReference type="ARBA" id="ARBA00022786"/>
    </source>
</evidence>
<keyword evidence="5 8" id="KW-0863">Zinc-finger</keyword>
<dbReference type="Pfam" id="PF13639">
    <property type="entry name" value="zf-RING_2"/>
    <property type="match status" value="1"/>
</dbReference>
<dbReference type="SMART" id="SM00184">
    <property type="entry name" value="RING"/>
    <property type="match status" value="1"/>
</dbReference>
<keyword evidence="4" id="KW-0479">Metal-binding</keyword>
<evidence type="ECO:0000313" key="11">
    <source>
        <dbReference type="EMBL" id="PON68222.1"/>
    </source>
</evidence>
<keyword evidence="12" id="KW-1185">Reference proteome</keyword>
<evidence type="ECO:0000259" key="10">
    <source>
        <dbReference type="PROSITE" id="PS50089"/>
    </source>
</evidence>
<evidence type="ECO:0000256" key="7">
    <source>
        <dbReference type="ARBA" id="ARBA00022833"/>
    </source>
</evidence>
<dbReference type="PANTHER" id="PTHR15710:SF217">
    <property type="entry name" value="E3 UBIQUITIN-PROTEIN LIGASE RDUF2"/>
    <property type="match status" value="1"/>
</dbReference>
<dbReference type="InterPro" id="IPR001841">
    <property type="entry name" value="Znf_RING"/>
</dbReference>
<keyword evidence="7" id="KW-0862">Zinc</keyword>
<evidence type="ECO:0000256" key="9">
    <source>
        <dbReference type="SAM" id="MobiDB-lite"/>
    </source>
</evidence>
<dbReference type="GO" id="GO:0008270">
    <property type="term" value="F:zinc ion binding"/>
    <property type="evidence" value="ECO:0007669"/>
    <property type="project" value="UniProtKB-KW"/>
</dbReference>
<dbReference type="OrthoDB" id="8062037at2759"/>
<evidence type="ECO:0000256" key="2">
    <source>
        <dbReference type="ARBA" id="ARBA00012483"/>
    </source>
</evidence>
<keyword evidence="6" id="KW-0833">Ubl conjugation pathway</keyword>
<feature type="compositionally biased region" description="Low complexity" evidence="9">
    <location>
        <begin position="1"/>
        <end position="15"/>
    </location>
</feature>
<reference evidence="12" key="1">
    <citation type="submission" date="2016-06" db="EMBL/GenBank/DDBJ databases">
        <title>Parallel loss of symbiosis genes in relatives of nitrogen-fixing non-legume Parasponia.</title>
        <authorList>
            <person name="Van Velzen R."/>
            <person name="Holmer R."/>
            <person name="Bu F."/>
            <person name="Rutten L."/>
            <person name="Van Zeijl A."/>
            <person name="Liu W."/>
            <person name="Santuari L."/>
            <person name="Cao Q."/>
            <person name="Sharma T."/>
            <person name="Shen D."/>
            <person name="Roswanjaya Y."/>
            <person name="Wardhani T."/>
            <person name="Kalhor M.S."/>
            <person name="Jansen J."/>
            <person name="Van den Hoogen J."/>
            <person name="Gungor B."/>
            <person name="Hartog M."/>
            <person name="Hontelez J."/>
            <person name="Verver J."/>
            <person name="Yang W.-C."/>
            <person name="Schijlen E."/>
            <person name="Repin R."/>
            <person name="Schilthuizen M."/>
            <person name="Schranz E."/>
            <person name="Heidstra R."/>
            <person name="Miyata K."/>
            <person name="Fedorova E."/>
            <person name="Kohlen W."/>
            <person name="Bisseling T."/>
            <person name="Smit S."/>
            <person name="Geurts R."/>
        </authorList>
    </citation>
    <scope>NUCLEOTIDE SEQUENCE [LARGE SCALE GENOMIC DNA]</scope>
    <source>
        <strain evidence="12">cv. WU1-14</strain>
    </source>
</reference>
<dbReference type="PROSITE" id="PS50089">
    <property type="entry name" value="ZF_RING_2"/>
    <property type="match status" value="1"/>
</dbReference>
<organism evidence="11 12">
    <name type="scientific">Parasponia andersonii</name>
    <name type="common">Sponia andersonii</name>
    <dbReference type="NCBI Taxonomy" id="3476"/>
    <lineage>
        <taxon>Eukaryota</taxon>
        <taxon>Viridiplantae</taxon>
        <taxon>Streptophyta</taxon>
        <taxon>Embryophyta</taxon>
        <taxon>Tracheophyta</taxon>
        <taxon>Spermatophyta</taxon>
        <taxon>Magnoliopsida</taxon>
        <taxon>eudicotyledons</taxon>
        <taxon>Gunneridae</taxon>
        <taxon>Pentapetalae</taxon>
        <taxon>rosids</taxon>
        <taxon>fabids</taxon>
        <taxon>Rosales</taxon>
        <taxon>Cannabaceae</taxon>
        <taxon>Parasponia</taxon>
    </lineage>
</organism>
<dbReference type="STRING" id="3476.A0A2P5D4J6"/>